<evidence type="ECO:0000313" key="2">
    <source>
        <dbReference type="Proteomes" id="UP001558850"/>
    </source>
</evidence>
<evidence type="ECO:0000313" key="1">
    <source>
        <dbReference type="EMBL" id="MEX3932699.1"/>
    </source>
</evidence>
<gene>
    <name evidence="1" type="ORF">AB4Y32_12965</name>
</gene>
<reference evidence="1" key="1">
    <citation type="submission" date="2024-07" db="EMBL/GenBank/DDBJ databases">
        <title>A survey of Mimosa microsymbionts across Brazilian biomes reveals a high diversity of Paraburkholderia nodulating endemic species, but also that Cupriavidus is common as a symbiont of widespread species.</title>
        <authorList>
            <person name="Rouws L."/>
            <person name="Barauna A."/>
            <person name="Beukes C."/>
            <person name="Rouws J.R.C."/>
            <person name="De Faria S.M."/>
            <person name="Gross E."/>
            <person name="Bueno Dos Reis Junior F."/>
            <person name="Simon M.F."/>
            <person name="Maluk M."/>
            <person name="Odee D.W."/>
            <person name="Kenicer G."/>
            <person name="Young J.P.W."/>
            <person name="Reis V.M."/>
            <person name="Zilli J."/>
            <person name="James E.K."/>
        </authorList>
    </citation>
    <scope>NUCLEOTIDE SEQUENCE</scope>
    <source>
        <strain evidence="1">EG181B</strain>
    </source>
</reference>
<keyword evidence="2" id="KW-1185">Reference proteome</keyword>
<dbReference type="EMBL" id="JBFRCH010000005">
    <property type="protein sequence ID" value="MEX3932699.1"/>
    <property type="molecule type" value="Genomic_DNA"/>
</dbReference>
<accession>A0ACC6TZG1</accession>
<comment type="caution">
    <text evidence="1">The sequence shown here is derived from an EMBL/GenBank/DDBJ whole genome shotgun (WGS) entry which is preliminary data.</text>
</comment>
<protein>
    <submittedName>
        <fullName evidence="1">Uncharacterized protein</fullName>
    </submittedName>
</protein>
<proteinExistence type="predicted"/>
<sequence>MNNGEAGEAVFERVRREIETGRAHWAEREVAHGPYRLRASRQTGADDEDEDCGEYSDGNAPV</sequence>
<dbReference type="Proteomes" id="UP001558850">
    <property type="component" value="Unassembled WGS sequence"/>
</dbReference>
<name>A0ACC6TZG1_9BURK</name>
<organism evidence="1 2">
    <name type="scientific">Paraburkholderia phymatum</name>
    <dbReference type="NCBI Taxonomy" id="148447"/>
    <lineage>
        <taxon>Bacteria</taxon>
        <taxon>Pseudomonadati</taxon>
        <taxon>Pseudomonadota</taxon>
        <taxon>Betaproteobacteria</taxon>
        <taxon>Burkholderiales</taxon>
        <taxon>Burkholderiaceae</taxon>
        <taxon>Paraburkholderia</taxon>
    </lineage>
</organism>